<comment type="caution">
    <text evidence="1">The sequence shown here is derived from an EMBL/GenBank/DDBJ whole genome shotgun (WGS) entry which is preliminary data.</text>
</comment>
<dbReference type="InterPro" id="IPR011009">
    <property type="entry name" value="Kinase-like_dom_sf"/>
</dbReference>
<evidence type="ECO:0000313" key="2">
    <source>
        <dbReference type="Proteomes" id="UP000587527"/>
    </source>
</evidence>
<dbReference type="Proteomes" id="UP000587527">
    <property type="component" value="Unassembled WGS sequence"/>
</dbReference>
<accession>A0A841BHQ3</accession>
<proteinExistence type="predicted"/>
<sequence>MSEEALPGGNTTGAVLIDGVVHKRASPWTATVHAVLRHLEDAGFDAAPRALGFDEQGREMLTYLPGETFGDRRSWPGWASADSMLAQVGQWLRRVHDLTADFTPPRDEHWFIGGAMGPGLIVGHQDASPFNAVVDGDRLVGFCDWDIAGPSSREWDLAFSALTWVPLASPRDGMPLRDDDLRERSRRLHLLLDSYGFDGDRGDFASAVPQRARRQAEVIRTMADAGDAASTALLPIAELLERSATDVEALAGTFWTRPSR</sequence>
<protein>
    <recommendedName>
        <fullName evidence="3">Aminoglycoside phosphotransferase family protein</fullName>
    </recommendedName>
</protein>
<keyword evidence="2" id="KW-1185">Reference proteome</keyword>
<dbReference type="EMBL" id="JACHMN010000001">
    <property type="protein sequence ID" value="MBB5866858.1"/>
    <property type="molecule type" value="Genomic_DNA"/>
</dbReference>
<dbReference type="SUPFAM" id="SSF56112">
    <property type="entry name" value="Protein kinase-like (PK-like)"/>
    <property type="match status" value="1"/>
</dbReference>
<dbReference type="Gene3D" id="3.90.1200.10">
    <property type="match status" value="1"/>
</dbReference>
<name>A0A841BHQ3_9ACTN</name>
<evidence type="ECO:0000313" key="1">
    <source>
        <dbReference type="EMBL" id="MBB5866858.1"/>
    </source>
</evidence>
<dbReference type="AlphaFoldDB" id="A0A841BHQ3"/>
<gene>
    <name evidence="1" type="ORF">F4553_000237</name>
</gene>
<reference evidence="1 2" key="1">
    <citation type="submission" date="2020-08" db="EMBL/GenBank/DDBJ databases">
        <title>Sequencing the genomes of 1000 actinobacteria strains.</title>
        <authorList>
            <person name="Klenk H.-P."/>
        </authorList>
    </citation>
    <scope>NUCLEOTIDE SEQUENCE [LARGE SCALE GENOMIC DNA]</scope>
    <source>
        <strain evidence="1 2">DSM 45362</strain>
    </source>
</reference>
<dbReference type="RefSeq" id="WP_184830973.1">
    <property type="nucleotide sequence ID" value="NZ_JACHMN010000001.1"/>
</dbReference>
<evidence type="ECO:0008006" key="3">
    <source>
        <dbReference type="Google" id="ProtNLM"/>
    </source>
</evidence>
<organism evidence="1 2">
    <name type="scientific">Allocatelliglobosispora scoriae</name>
    <dbReference type="NCBI Taxonomy" id="643052"/>
    <lineage>
        <taxon>Bacteria</taxon>
        <taxon>Bacillati</taxon>
        <taxon>Actinomycetota</taxon>
        <taxon>Actinomycetes</taxon>
        <taxon>Micromonosporales</taxon>
        <taxon>Micromonosporaceae</taxon>
        <taxon>Allocatelliglobosispora</taxon>
    </lineage>
</organism>